<proteinExistence type="predicted"/>
<gene>
    <name evidence="1" type="ORF">LIER_28596</name>
</gene>
<comment type="caution">
    <text evidence="1">The sequence shown here is derived from an EMBL/GenBank/DDBJ whole genome shotgun (WGS) entry which is preliminary data.</text>
</comment>
<reference evidence="1 2" key="1">
    <citation type="submission" date="2024-01" db="EMBL/GenBank/DDBJ databases">
        <title>The complete chloroplast genome sequence of Lithospermum erythrorhizon: insights into the phylogenetic relationship among Boraginaceae species and the maternal lineages of purple gromwells.</title>
        <authorList>
            <person name="Okada T."/>
            <person name="Watanabe K."/>
        </authorList>
    </citation>
    <scope>NUCLEOTIDE SEQUENCE [LARGE SCALE GENOMIC DNA]</scope>
</reference>
<dbReference type="EMBL" id="BAABME010009580">
    <property type="protein sequence ID" value="GAA0175417.1"/>
    <property type="molecule type" value="Genomic_DNA"/>
</dbReference>
<protein>
    <submittedName>
        <fullName evidence="1">Uncharacterized protein</fullName>
    </submittedName>
</protein>
<name>A0AAV3RG89_LITER</name>
<accession>A0AAV3RG89</accession>
<dbReference type="AlphaFoldDB" id="A0AAV3RG89"/>
<dbReference type="Proteomes" id="UP001454036">
    <property type="component" value="Unassembled WGS sequence"/>
</dbReference>
<sequence length="106" mass="11476">MAMVMYMIDTGASFNLGQFVFDQVVQHVQLHAILKPIAYPIETGGGSSVGNDETARFLRDEIKHLEGVIQSSLARKSILEARLRSLTGDLVVDPGASNSEAEASQE</sequence>
<keyword evidence="2" id="KW-1185">Reference proteome</keyword>
<evidence type="ECO:0000313" key="1">
    <source>
        <dbReference type="EMBL" id="GAA0175417.1"/>
    </source>
</evidence>
<evidence type="ECO:0000313" key="2">
    <source>
        <dbReference type="Proteomes" id="UP001454036"/>
    </source>
</evidence>
<organism evidence="1 2">
    <name type="scientific">Lithospermum erythrorhizon</name>
    <name type="common">Purple gromwell</name>
    <name type="synonym">Lithospermum officinale var. erythrorhizon</name>
    <dbReference type="NCBI Taxonomy" id="34254"/>
    <lineage>
        <taxon>Eukaryota</taxon>
        <taxon>Viridiplantae</taxon>
        <taxon>Streptophyta</taxon>
        <taxon>Embryophyta</taxon>
        <taxon>Tracheophyta</taxon>
        <taxon>Spermatophyta</taxon>
        <taxon>Magnoliopsida</taxon>
        <taxon>eudicotyledons</taxon>
        <taxon>Gunneridae</taxon>
        <taxon>Pentapetalae</taxon>
        <taxon>asterids</taxon>
        <taxon>lamiids</taxon>
        <taxon>Boraginales</taxon>
        <taxon>Boraginaceae</taxon>
        <taxon>Boraginoideae</taxon>
        <taxon>Lithospermeae</taxon>
        <taxon>Lithospermum</taxon>
    </lineage>
</organism>